<dbReference type="Pfam" id="PF20564">
    <property type="entry name" value="DUF6774"/>
    <property type="match status" value="1"/>
</dbReference>
<accession>A0A9D1FNL2</accession>
<reference evidence="2" key="1">
    <citation type="submission" date="2020-10" db="EMBL/GenBank/DDBJ databases">
        <authorList>
            <person name="Gilroy R."/>
        </authorList>
    </citation>
    <scope>NUCLEOTIDE SEQUENCE</scope>
    <source>
        <strain evidence="2">CHK199-13235</strain>
    </source>
</reference>
<gene>
    <name evidence="2" type="ORF">IAB51_06665</name>
</gene>
<dbReference type="Proteomes" id="UP000824002">
    <property type="component" value="Unassembled WGS sequence"/>
</dbReference>
<dbReference type="InterPro" id="IPR046665">
    <property type="entry name" value="DUF6774"/>
</dbReference>
<evidence type="ECO:0000259" key="1">
    <source>
        <dbReference type="Pfam" id="PF20564"/>
    </source>
</evidence>
<organism evidence="2 3">
    <name type="scientific">Candidatus Merdivicinus excrementipullorum</name>
    <dbReference type="NCBI Taxonomy" id="2840867"/>
    <lineage>
        <taxon>Bacteria</taxon>
        <taxon>Bacillati</taxon>
        <taxon>Bacillota</taxon>
        <taxon>Clostridia</taxon>
        <taxon>Eubacteriales</taxon>
        <taxon>Oscillospiraceae</taxon>
        <taxon>Oscillospiraceae incertae sedis</taxon>
        <taxon>Candidatus Merdivicinus</taxon>
    </lineage>
</organism>
<evidence type="ECO:0000313" key="2">
    <source>
        <dbReference type="EMBL" id="HIS76480.1"/>
    </source>
</evidence>
<comment type="caution">
    <text evidence="2">The sequence shown here is derived from an EMBL/GenBank/DDBJ whole genome shotgun (WGS) entry which is preliminary data.</text>
</comment>
<sequence length="69" mass="7072">MSCAGQISAFVTAAANLLAEKCTDEELAVLATALTQLGDTLGTILAYRALLDSCVSKGKGNAQSGRRVL</sequence>
<proteinExistence type="predicted"/>
<evidence type="ECO:0000313" key="3">
    <source>
        <dbReference type="Proteomes" id="UP000824002"/>
    </source>
</evidence>
<name>A0A9D1FNL2_9FIRM</name>
<dbReference type="EMBL" id="DVJP01000043">
    <property type="protein sequence ID" value="HIS76480.1"/>
    <property type="molecule type" value="Genomic_DNA"/>
</dbReference>
<feature type="domain" description="DUF6774" evidence="1">
    <location>
        <begin position="24"/>
        <end position="50"/>
    </location>
</feature>
<dbReference type="AlphaFoldDB" id="A0A9D1FNL2"/>
<protein>
    <recommendedName>
        <fullName evidence="1">DUF6774 domain-containing protein</fullName>
    </recommendedName>
</protein>
<reference evidence="2" key="2">
    <citation type="journal article" date="2021" name="PeerJ">
        <title>Extensive microbial diversity within the chicken gut microbiome revealed by metagenomics and culture.</title>
        <authorList>
            <person name="Gilroy R."/>
            <person name="Ravi A."/>
            <person name="Getino M."/>
            <person name="Pursley I."/>
            <person name="Horton D.L."/>
            <person name="Alikhan N.F."/>
            <person name="Baker D."/>
            <person name="Gharbi K."/>
            <person name="Hall N."/>
            <person name="Watson M."/>
            <person name="Adriaenssens E.M."/>
            <person name="Foster-Nyarko E."/>
            <person name="Jarju S."/>
            <person name="Secka A."/>
            <person name="Antonio M."/>
            <person name="Oren A."/>
            <person name="Chaudhuri R.R."/>
            <person name="La Ragione R."/>
            <person name="Hildebrand F."/>
            <person name="Pallen M.J."/>
        </authorList>
    </citation>
    <scope>NUCLEOTIDE SEQUENCE</scope>
    <source>
        <strain evidence="2">CHK199-13235</strain>
    </source>
</reference>